<evidence type="ECO:0000256" key="1">
    <source>
        <dbReference type="ARBA" id="ARBA00009437"/>
    </source>
</evidence>
<dbReference type="Pfam" id="PF03466">
    <property type="entry name" value="LysR_substrate"/>
    <property type="match status" value="1"/>
</dbReference>
<dbReference type="Proteomes" id="UP001481413">
    <property type="component" value="Unassembled WGS sequence"/>
</dbReference>
<dbReference type="Gene3D" id="1.10.10.10">
    <property type="entry name" value="Winged helix-like DNA-binding domain superfamily/Winged helix DNA-binding domain"/>
    <property type="match status" value="1"/>
</dbReference>
<dbReference type="PANTHER" id="PTHR30579:SF8">
    <property type="entry name" value="HTH-TYPE TRANSCRIPTIONAL REGULATOR HDFR"/>
    <property type="match status" value="1"/>
</dbReference>
<evidence type="ECO:0000256" key="4">
    <source>
        <dbReference type="ARBA" id="ARBA00023163"/>
    </source>
</evidence>
<comment type="similarity">
    <text evidence="1">Belongs to the LysR transcriptional regulatory family.</text>
</comment>
<dbReference type="RefSeq" id="WP_353293695.1">
    <property type="nucleotide sequence ID" value="NZ_BAABWH010000002.1"/>
</dbReference>
<dbReference type="EMBL" id="BAABWH010000002">
    <property type="protein sequence ID" value="GAA6144754.1"/>
    <property type="molecule type" value="Genomic_DNA"/>
</dbReference>
<dbReference type="Gene3D" id="3.40.190.10">
    <property type="entry name" value="Periplasmic binding protein-like II"/>
    <property type="match status" value="1"/>
</dbReference>
<gene>
    <name evidence="6" type="ORF">NBRC116585_08710</name>
</gene>
<dbReference type="SUPFAM" id="SSF46785">
    <property type="entry name" value="Winged helix' DNA-binding domain"/>
    <property type="match status" value="1"/>
</dbReference>
<comment type="caution">
    <text evidence="6">The sequence shown here is derived from an EMBL/GenBank/DDBJ whole genome shotgun (WGS) entry which is preliminary data.</text>
</comment>
<name>A0ABP9ZXA2_9GAMM</name>
<evidence type="ECO:0000313" key="7">
    <source>
        <dbReference type="Proteomes" id="UP001481413"/>
    </source>
</evidence>
<feature type="domain" description="HTH lysR-type" evidence="5">
    <location>
        <begin position="1"/>
        <end position="58"/>
    </location>
</feature>
<proteinExistence type="inferred from homology"/>
<dbReference type="InterPro" id="IPR050176">
    <property type="entry name" value="LTTR"/>
</dbReference>
<organism evidence="6 7">
    <name type="scientific">Thalassolituus maritimus</name>
    <dbReference type="NCBI Taxonomy" id="484498"/>
    <lineage>
        <taxon>Bacteria</taxon>
        <taxon>Pseudomonadati</taxon>
        <taxon>Pseudomonadota</taxon>
        <taxon>Gammaproteobacteria</taxon>
        <taxon>Oceanospirillales</taxon>
        <taxon>Oceanospirillaceae</taxon>
        <taxon>Thalassolituus</taxon>
    </lineage>
</organism>
<keyword evidence="3" id="KW-0238">DNA-binding</keyword>
<sequence>MDIVLIRTFLEVIQSGSFIRASEQLHVTQTAVTGRIQTLEESLGCRLFIRKRSGAILTPEGERFLPYATSLNTTWAQARQRITVPEGHVERLRIGSETTLWNPLLTQWTAWLKTELPEVAVDSMIAEAPDLNDALEQGQLDAVILHRPNYHAGCQVEQLLEEKLMRVQNPEQSKPDVYIDWGPDVEKQYMASATSPRQCAYTFNFGPAALQFLLSVGGNGWFRSRVVQPYLDSGKLVRIPDADEYTYPVFLVYRTPEAGSSLERALTGLRDVTAADTPWHL</sequence>
<dbReference type="InterPro" id="IPR036390">
    <property type="entry name" value="WH_DNA-bd_sf"/>
</dbReference>
<dbReference type="InterPro" id="IPR036388">
    <property type="entry name" value="WH-like_DNA-bd_sf"/>
</dbReference>
<evidence type="ECO:0000256" key="2">
    <source>
        <dbReference type="ARBA" id="ARBA00023015"/>
    </source>
</evidence>
<dbReference type="InterPro" id="IPR005119">
    <property type="entry name" value="LysR_subst-bd"/>
</dbReference>
<dbReference type="Pfam" id="PF00126">
    <property type="entry name" value="HTH_1"/>
    <property type="match status" value="1"/>
</dbReference>
<keyword evidence="4" id="KW-0804">Transcription</keyword>
<protein>
    <submittedName>
        <fullName evidence="6">LysR family transcriptional regulator</fullName>
    </submittedName>
</protein>
<dbReference type="PRINTS" id="PR00039">
    <property type="entry name" value="HTHLYSR"/>
</dbReference>
<keyword evidence="7" id="KW-1185">Reference proteome</keyword>
<dbReference type="PROSITE" id="PS50931">
    <property type="entry name" value="HTH_LYSR"/>
    <property type="match status" value="1"/>
</dbReference>
<accession>A0ABP9ZXA2</accession>
<reference evidence="6 7" key="1">
    <citation type="submission" date="2024-04" db="EMBL/GenBank/DDBJ databases">
        <title>Draft genome sequence of Thalassolituus maritimus NBRC 116585.</title>
        <authorList>
            <person name="Miyakawa T."/>
            <person name="Kusuya Y."/>
            <person name="Miura T."/>
        </authorList>
    </citation>
    <scope>NUCLEOTIDE SEQUENCE [LARGE SCALE GENOMIC DNA]</scope>
    <source>
        <strain evidence="6 7">5NW40-0001</strain>
    </source>
</reference>
<evidence type="ECO:0000313" key="6">
    <source>
        <dbReference type="EMBL" id="GAA6144754.1"/>
    </source>
</evidence>
<evidence type="ECO:0000256" key="3">
    <source>
        <dbReference type="ARBA" id="ARBA00023125"/>
    </source>
</evidence>
<dbReference type="SUPFAM" id="SSF53850">
    <property type="entry name" value="Periplasmic binding protein-like II"/>
    <property type="match status" value="1"/>
</dbReference>
<evidence type="ECO:0000259" key="5">
    <source>
        <dbReference type="PROSITE" id="PS50931"/>
    </source>
</evidence>
<dbReference type="InterPro" id="IPR000847">
    <property type="entry name" value="LysR_HTH_N"/>
</dbReference>
<dbReference type="PANTHER" id="PTHR30579">
    <property type="entry name" value="TRANSCRIPTIONAL REGULATOR"/>
    <property type="match status" value="1"/>
</dbReference>
<keyword evidence="2" id="KW-0805">Transcription regulation</keyword>